<dbReference type="AlphaFoldDB" id="A0A7W8B4F6"/>
<proteinExistence type="predicted"/>
<keyword evidence="2" id="KW-1185">Reference proteome</keyword>
<comment type="caution">
    <text evidence="1">The sequence shown here is derived from an EMBL/GenBank/DDBJ whole genome shotgun (WGS) entry which is preliminary data.</text>
</comment>
<organism evidence="1 2">
    <name type="scientific">Streptomyces spectabilis</name>
    <dbReference type="NCBI Taxonomy" id="68270"/>
    <lineage>
        <taxon>Bacteria</taxon>
        <taxon>Bacillati</taxon>
        <taxon>Actinomycetota</taxon>
        <taxon>Actinomycetes</taxon>
        <taxon>Kitasatosporales</taxon>
        <taxon>Streptomycetaceae</taxon>
        <taxon>Streptomyces</taxon>
    </lineage>
</organism>
<dbReference type="EMBL" id="JACHJD010000022">
    <property type="protein sequence ID" value="MBB5109025.1"/>
    <property type="molecule type" value="Genomic_DNA"/>
</dbReference>
<evidence type="ECO:0000313" key="2">
    <source>
        <dbReference type="Proteomes" id="UP000549009"/>
    </source>
</evidence>
<accession>A0A7W8B4F6</accession>
<dbReference type="RefSeq" id="WP_229879601.1">
    <property type="nucleotide sequence ID" value="NZ_BMSQ01000025.1"/>
</dbReference>
<evidence type="ECO:0000313" key="1">
    <source>
        <dbReference type="EMBL" id="MBB5109025.1"/>
    </source>
</evidence>
<reference evidence="1 2" key="1">
    <citation type="submission" date="2020-08" db="EMBL/GenBank/DDBJ databases">
        <title>Genomic Encyclopedia of Type Strains, Phase III (KMG-III): the genomes of soil and plant-associated and newly described type strains.</title>
        <authorList>
            <person name="Whitman W."/>
        </authorList>
    </citation>
    <scope>NUCLEOTIDE SEQUENCE [LARGE SCALE GENOMIC DNA]</scope>
    <source>
        <strain evidence="1 2">CECT 3146</strain>
    </source>
</reference>
<sequence length="116" mass="12606">MTDPRNREQQRAVRAYKRAHPHVTLDQARQAVAARSVQQDLPAPIPGAPLPLPAERLEGYVQHVAATVGVQRHHAMELLGLQPGTSATDRLDELTGGPLPDHTVKALTAATGMMRR</sequence>
<name>A0A7W8B4F6_STRST</name>
<protein>
    <submittedName>
        <fullName evidence="1">Uncharacterized protein</fullName>
    </submittedName>
</protein>
<dbReference type="Proteomes" id="UP000549009">
    <property type="component" value="Unassembled WGS sequence"/>
</dbReference>
<gene>
    <name evidence="1" type="ORF">FHS40_008151</name>
</gene>